<dbReference type="RefSeq" id="WP_310791086.1">
    <property type="nucleotide sequence ID" value="NZ_CP134081.1"/>
</dbReference>
<evidence type="ECO:0000256" key="4">
    <source>
        <dbReference type="SAM" id="SignalP"/>
    </source>
</evidence>
<dbReference type="InterPro" id="IPR050984">
    <property type="entry name" value="Gfo/Idh/MocA_domain"/>
</dbReference>
<dbReference type="InterPro" id="IPR055170">
    <property type="entry name" value="GFO_IDH_MocA-like_dom"/>
</dbReference>
<accession>A0AAJ6LWD7</accession>
<dbReference type="PANTHER" id="PTHR22604:SF105">
    <property type="entry name" value="TRANS-1,2-DIHYDROBENZENE-1,2-DIOL DEHYDROGENASE"/>
    <property type="match status" value="1"/>
</dbReference>
<feature type="signal peptide" evidence="4">
    <location>
        <begin position="1"/>
        <end position="41"/>
    </location>
</feature>
<evidence type="ECO:0000256" key="1">
    <source>
        <dbReference type="ARBA" id="ARBA00010928"/>
    </source>
</evidence>
<evidence type="ECO:0000259" key="6">
    <source>
        <dbReference type="Pfam" id="PF22725"/>
    </source>
</evidence>
<organism evidence="7 8">
    <name type="scientific">Pseudomonas coleopterorum</name>
    <dbReference type="NCBI Taxonomy" id="1605838"/>
    <lineage>
        <taxon>Bacteria</taxon>
        <taxon>Pseudomonadati</taxon>
        <taxon>Pseudomonadota</taxon>
        <taxon>Gammaproteobacteria</taxon>
        <taxon>Pseudomonadales</taxon>
        <taxon>Pseudomonadaceae</taxon>
        <taxon>Pseudomonas</taxon>
    </lineage>
</organism>
<dbReference type="AlphaFoldDB" id="A0AAJ6LWD7"/>
<dbReference type="PROSITE" id="PS51318">
    <property type="entry name" value="TAT"/>
    <property type="match status" value="1"/>
</dbReference>
<sequence>MTSVPPDRPTGLNPPELNRRSLCKLLAAAAGTAALAPQAMAEGFTPPTVVDVGKVENGSVTFPPWRGPADTPSSQPATPLPPEQRVGFAIVGLGRLSLEEILPAFGESLYAKPVALVSGTPDKLKAVAIQYGIKPEACYSYEDFERIADNPDIKVVYIVLPNAMHRQFCERAAAAGKHVLTEKPMSVSSRDGQAMVEACRQAKVKLMVAYRIQYEPYNLRARKLVQDKQHGRLVAYTATNTQTVAEDGERQWRHKKDMAGGGSLPDIGLYCLNTARFITGEEPVEVFAQLYSPTGDPRYAEVEETVQFTLRFPSGTFANCLTSYGARDDKYQRLNLESASVDMPNAFLYQGQQLSIIERDGDATRNGRLTLQPKNQFTQELDHMAQCVLHDQQPWTPGEEGVQDHKLMEAIYESARTGQAVKLEPVQGLDHFRGTPPKQS</sequence>
<dbReference type="InterPro" id="IPR006311">
    <property type="entry name" value="TAT_signal"/>
</dbReference>
<dbReference type="PANTHER" id="PTHR22604">
    <property type="entry name" value="OXIDOREDUCTASES"/>
    <property type="match status" value="1"/>
</dbReference>
<dbReference type="Gene3D" id="3.30.360.10">
    <property type="entry name" value="Dihydrodipicolinate Reductase, domain 2"/>
    <property type="match status" value="1"/>
</dbReference>
<dbReference type="Pfam" id="PF22725">
    <property type="entry name" value="GFO_IDH_MocA_C3"/>
    <property type="match status" value="1"/>
</dbReference>
<protein>
    <submittedName>
        <fullName evidence="7">Gfo/Idh/MocA family oxidoreductase</fullName>
    </submittedName>
</protein>
<proteinExistence type="inferred from homology"/>
<reference evidence="7" key="1">
    <citation type="submission" date="2023-09" db="EMBL/GenBank/DDBJ databases">
        <title>First report of Pseudomonas coleopterorum DJ13 causing leaf spot on Rhododendron pulchrum Sweet in China.</title>
        <authorList>
            <person name="Zhang Y."/>
        </authorList>
    </citation>
    <scope>NUCLEOTIDE SEQUENCE</scope>
    <source>
        <strain evidence="7">DJ13</strain>
    </source>
</reference>
<dbReference type="EMBL" id="CP134081">
    <property type="protein sequence ID" value="WNC08085.1"/>
    <property type="molecule type" value="Genomic_DNA"/>
</dbReference>
<name>A0AAJ6LWD7_9PSED</name>
<feature type="domain" description="Gfo/Idh/MocA-like oxidoreductase N-terminal" evidence="5">
    <location>
        <begin position="87"/>
        <end position="210"/>
    </location>
</feature>
<dbReference type="Pfam" id="PF01408">
    <property type="entry name" value="GFO_IDH_MocA"/>
    <property type="match status" value="1"/>
</dbReference>
<dbReference type="InterPro" id="IPR008354">
    <property type="entry name" value="Glc-Fru_OxRdtase_bac"/>
</dbReference>
<evidence type="ECO:0000256" key="3">
    <source>
        <dbReference type="SAM" id="MobiDB-lite"/>
    </source>
</evidence>
<dbReference type="SUPFAM" id="SSF55347">
    <property type="entry name" value="Glyceraldehyde-3-phosphate dehydrogenase-like, C-terminal domain"/>
    <property type="match status" value="1"/>
</dbReference>
<dbReference type="Proteomes" id="UP001258207">
    <property type="component" value="Chromosome"/>
</dbReference>
<evidence type="ECO:0000259" key="5">
    <source>
        <dbReference type="Pfam" id="PF01408"/>
    </source>
</evidence>
<feature type="chain" id="PRO_5042605732" evidence="4">
    <location>
        <begin position="42"/>
        <end position="440"/>
    </location>
</feature>
<keyword evidence="2" id="KW-0560">Oxidoreductase</keyword>
<evidence type="ECO:0000313" key="7">
    <source>
        <dbReference type="EMBL" id="WNC08085.1"/>
    </source>
</evidence>
<dbReference type="Gene3D" id="3.40.50.720">
    <property type="entry name" value="NAD(P)-binding Rossmann-like Domain"/>
    <property type="match status" value="1"/>
</dbReference>
<keyword evidence="4" id="KW-0732">Signal</keyword>
<dbReference type="SUPFAM" id="SSF51735">
    <property type="entry name" value="NAD(P)-binding Rossmann-fold domains"/>
    <property type="match status" value="1"/>
</dbReference>
<dbReference type="GO" id="GO:0000166">
    <property type="term" value="F:nucleotide binding"/>
    <property type="evidence" value="ECO:0007669"/>
    <property type="project" value="InterPro"/>
</dbReference>
<evidence type="ECO:0000256" key="2">
    <source>
        <dbReference type="ARBA" id="ARBA00023002"/>
    </source>
</evidence>
<gene>
    <name evidence="7" type="ORF">RI108_12220</name>
</gene>
<dbReference type="GO" id="GO:0016491">
    <property type="term" value="F:oxidoreductase activity"/>
    <property type="evidence" value="ECO:0007669"/>
    <property type="project" value="UniProtKB-KW"/>
</dbReference>
<dbReference type="PRINTS" id="PR01775">
    <property type="entry name" value="GLFROXRDTASE"/>
</dbReference>
<evidence type="ECO:0000313" key="8">
    <source>
        <dbReference type="Proteomes" id="UP001258207"/>
    </source>
</evidence>
<feature type="domain" description="GFO/IDH/MocA-like oxidoreductase" evidence="6">
    <location>
        <begin position="220"/>
        <end position="334"/>
    </location>
</feature>
<feature type="region of interest" description="Disordered" evidence="3">
    <location>
        <begin position="62"/>
        <end position="81"/>
    </location>
</feature>
<dbReference type="InterPro" id="IPR000683">
    <property type="entry name" value="Gfo/Idh/MocA-like_OxRdtase_N"/>
</dbReference>
<dbReference type="InterPro" id="IPR036291">
    <property type="entry name" value="NAD(P)-bd_dom_sf"/>
</dbReference>
<comment type="similarity">
    <text evidence="1">Belongs to the Gfo/Idh/MocA family.</text>
</comment>